<dbReference type="RefSeq" id="WP_218160907.1">
    <property type="nucleotide sequence ID" value="NZ_FOQH01000001.1"/>
</dbReference>
<dbReference type="AlphaFoldDB" id="A0A1I3BMT8"/>
<keyword evidence="3" id="KW-0808">Transferase</keyword>
<comment type="similarity">
    <text evidence="1">Belongs to the amidase family.</text>
</comment>
<gene>
    <name evidence="3" type="ORF">SAMN05216258_101207</name>
</gene>
<proteinExistence type="inferred from homology"/>
<evidence type="ECO:0000313" key="4">
    <source>
        <dbReference type="Proteomes" id="UP000199377"/>
    </source>
</evidence>
<dbReference type="PANTHER" id="PTHR11895:SF7">
    <property type="entry name" value="GLUTAMYL-TRNA(GLN) AMIDOTRANSFERASE SUBUNIT A, MITOCHONDRIAL"/>
    <property type="match status" value="1"/>
</dbReference>
<dbReference type="Pfam" id="PF01425">
    <property type="entry name" value="Amidase"/>
    <property type="match status" value="1"/>
</dbReference>
<evidence type="ECO:0000259" key="2">
    <source>
        <dbReference type="Pfam" id="PF01425"/>
    </source>
</evidence>
<dbReference type="NCBIfam" id="NF004815">
    <property type="entry name" value="PRK06169.1"/>
    <property type="match status" value="1"/>
</dbReference>
<dbReference type="InterPro" id="IPR000120">
    <property type="entry name" value="Amidase"/>
</dbReference>
<dbReference type="STRING" id="1114924.SAMN05216258_101207"/>
<accession>A0A1I3BMT8</accession>
<dbReference type="Proteomes" id="UP000199377">
    <property type="component" value="Unassembled WGS sequence"/>
</dbReference>
<keyword evidence="4" id="KW-1185">Reference proteome</keyword>
<dbReference type="PANTHER" id="PTHR11895">
    <property type="entry name" value="TRANSAMIDASE"/>
    <property type="match status" value="1"/>
</dbReference>
<evidence type="ECO:0000256" key="1">
    <source>
        <dbReference type="ARBA" id="ARBA00009199"/>
    </source>
</evidence>
<dbReference type="InterPro" id="IPR023631">
    <property type="entry name" value="Amidase_dom"/>
</dbReference>
<evidence type="ECO:0000313" key="3">
    <source>
        <dbReference type="EMBL" id="SFH63572.1"/>
    </source>
</evidence>
<dbReference type="InterPro" id="IPR036928">
    <property type="entry name" value="AS_sf"/>
</dbReference>
<reference evidence="3 4" key="1">
    <citation type="submission" date="2016-10" db="EMBL/GenBank/DDBJ databases">
        <authorList>
            <person name="de Groot N.N."/>
        </authorList>
    </citation>
    <scope>NUCLEOTIDE SEQUENCE [LARGE SCALE GENOMIC DNA]</scope>
    <source>
        <strain evidence="3 4">CGMCC 1.11030</strain>
    </source>
</reference>
<feature type="domain" description="Amidase" evidence="2">
    <location>
        <begin position="38"/>
        <end position="458"/>
    </location>
</feature>
<dbReference type="Gene3D" id="3.90.1300.10">
    <property type="entry name" value="Amidase signature (AS) domain"/>
    <property type="match status" value="1"/>
</dbReference>
<sequence length="473" mass="48568">MLDTPRRATPMDQAPDLCRLGASALADGYARGAVSPVEVARAALARAEACHDETNAFVLIDADRALEQARASEARWRAGAPLSPVDGVPATIKDIVAVAGWPARYGSHATDPAPQAADAPAVARMRAAGLTFLGLTATPEFGWKAVTDGGTSGGVVNPWDRALTAGGSSGGAGAAAAFGAGVFHLGTDGGGSIRIPSAFCGICGIKPTFGRVAAFPASPFGTVAHLGPMTRRAEDMEAMLAVMAGRDLADWLQGEGRLPALSTEEFALDGARLGVWRTPPSGALDRDVAAAFDAALATLVDAGAELVEIELPMVSELLGIFKAHWYAGAAARLSTLDAQARAAVDPGMQAIAAEAERGSVVDYLAAVSARAAFGAAMDRLAEGLDLIVSPAVAVPPFKAGEEVPPGSGLPRWIEWAGFSYPINLSQQPAASMPMGRTRSGAPLGLQAIAGRGRDARVCAFARAWQALRPESFL</sequence>
<dbReference type="EMBL" id="FOQH01000001">
    <property type="protein sequence ID" value="SFH63572.1"/>
    <property type="molecule type" value="Genomic_DNA"/>
</dbReference>
<protein>
    <submittedName>
        <fullName evidence="3">Amidase/aspartyl-tRNA(Asn)/glutamyl-tRNA(Gln) amidotransferase subunit A</fullName>
    </submittedName>
</protein>
<organism evidence="3 4">
    <name type="scientific">Albimonas pacifica</name>
    <dbReference type="NCBI Taxonomy" id="1114924"/>
    <lineage>
        <taxon>Bacteria</taxon>
        <taxon>Pseudomonadati</taxon>
        <taxon>Pseudomonadota</taxon>
        <taxon>Alphaproteobacteria</taxon>
        <taxon>Rhodobacterales</taxon>
        <taxon>Paracoccaceae</taxon>
        <taxon>Albimonas</taxon>
    </lineage>
</organism>
<name>A0A1I3BMT8_9RHOB</name>
<dbReference type="GO" id="GO:0016740">
    <property type="term" value="F:transferase activity"/>
    <property type="evidence" value="ECO:0007669"/>
    <property type="project" value="UniProtKB-KW"/>
</dbReference>
<dbReference type="SUPFAM" id="SSF75304">
    <property type="entry name" value="Amidase signature (AS) enzymes"/>
    <property type="match status" value="1"/>
</dbReference>